<protein>
    <submittedName>
        <fullName evidence="3">Col_cuticle_N domain-containing protein</fullName>
    </submittedName>
</protein>
<sequence length="140" mass="14571">LPPLPAFPVETDGPHPLVHDGFGERTSPMTGVGGGGGVVGTIPTSLLPTDFDAEMGGYQPLPSMYSAELKVHPMAGCFSTHSSSPSPPPVVIAIIIIFLLLIITIIIIITVIIIVIDIQSFTSEASLTASSSFVPRHVAN</sequence>
<proteinExistence type="predicted"/>
<keyword evidence="1" id="KW-0472">Membrane</keyword>
<evidence type="ECO:0000313" key="2">
    <source>
        <dbReference type="Proteomes" id="UP000050761"/>
    </source>
</evidence>
<accession>A0A183GCP4</accession>
<evidence type="ECO:0000256" key="1">
    <source>
        <dbReference type="SAM" id="Phobius"/>
    </source>
</evidence>
<feature type="transmembrane region" description="Helical" evidence="1">
    <location>
        <begin position="90"/>
        <end position="116"/>
    </location>
</feature>
<reference evidence="3" key="1">
    <citation type="submission" date="2019-09" db="UniProtKB">
        <authorList>
            <consortium name="WormBaseParasite"/>
        </authorList>
    </citation>
    <scope>IDENTIFICATION</scope>
</reference>
<dbReference type="Proteomes" id="UP000050761">
    <property type="component" value="Unassembled WGS sequence"/>
</dbReference>
<dbReference type="WBParaSite" id="HPBE_0001996001-mRNA-1">
    <property type="protein sequence ID" value="HPBE_0001996001-mRNA-1"/>
    <property type="gene ID" value="HPBE_0001996001"/>
</dbReference>
<name>A0A183GCP4_HELPZ</name>
<organism evidence="2 3">
    <name type="scientific">Heligmosomoides polygyrus</name>
    <name type="common">Parasitic roundworm</name>
    <dbReference type="NCBI Taxonomy" id="6339"/>
    <lineage>
        <taxon>Eukaryota</taxon>
        <taxon>Metazoa</taxon>
        <taxon>Ecdysozoa</taxon>
        <taxon>Nematoda</taxon>
        <taxon>Chromadorea</taxon>
        <taxon>Rhabditida</taxon>
        <taxon>Rhabditina</taxon>
        <taxon>Rhabditomorpha</taxon>
        <taxon>Strongyloidea</taxon>
        <taxon>Heligmosomidae</taxon>
        <taxon>Heligmosomoides</taxon>
    </lineage>
</organism>
<dbReference type="AlphaFoldDB" id="A0A183GCP4"/>
<keyword evidence="1" id="KW-1133">Transmembrane helix</keyword>
<keyword evidence="1" id="KW-0812">Transmembrane</keyword>
<evidence type="ECO:0000313" key="3">
    <source>
        <dbReference type="WBParaSite" id="HPBE_0001996001-mRNA-1"/>
    </source>
</evidence>
<keyword evidence="2" id="KW-1185">Reference proteome</keyword>